<gene>
    <name evidence="2" type="ORF">EGC76_09340</name>
</gene>
<name>A0A443YYE1_9GAMM</name>
<feature type="signal peptide" evidence="1">
    <location>
        <begin position="1"/>
        <end position="26"/>
    </location>
</feature>
<feature type="chain" id="PRO_5019574444" description="Lipoprotein" evidence="1">
    <location>
        <begin position="27"/>
        <end position="90"/>
    </location>
</feature>
<dbReference type="Proteomes" id="UP000288789">
    <property type="component" value="Unassembled WGS sequence"/>
</dbReference>
<organism evidence="2 3">
    <name type="scientific">Pseudidiomarina gelatinasegens</name>
    <dbReference type="NCBI Taxonomy" id="2487740"/>
    <lineage>
        <taxon>Bacteria</taxon>
        <taxon>Pseudomonadati</taxon>
        <taxon>Pseudomonadota</taxon>
        <taxon>Gammaproteobacteria</taxon>
        <taxon>Alteromonadales</taxon>
        <taxon>Idiomarinaceae</taxon>
        <taxon>Pseudidiomarina</taxon>
    </lineage>
</organism>
<keyword evidence="1" id="KW-0732">Signal</keyword>
<dbReference type="PROSITE" id="PS51257">
    <property type="entry name" value="PROKAR_LIPOPROTEIN"/>
    <property type="match status" value="1"/>
</dbReference>
<sequence>MSTRIQGSFASLIAVLLLSGCNPSMDSIYQQVIDDSVRQYQLAKKGGDKIDICVMASVVVTSYLQANDEANYLKWKRIEKSDCKQAGISY</sequence>
<dbReference type="AlphaFoldDB" id="A0A443YYE1"/>
<proteinExistence type="predicted"/>
<evidence type="ECO:0008006" key="4">
    <source>
        <dbReference type="Google" id="ProtNLM"/>
    </source>
</evidence>
<keyword evidence="3" id="KW-1185">Reference proteome</keyword>
<evidence type="ECO:0000313" key="3">
    <source>
        <dbReference type="Proteomes" id="UP000288789"/>
    </source>
</evidence>
<evidence type="ECO:0000313" key="2">
    <source>
        <dbReference type="EMBL" id="RWU09114.1"/>
    </source>
</evidence>
<comment type="caution">
    <text evidence="2">The sequence shown here is derived from an EMBL/GenBank/DDBJ whole genome shotgun (WGS) entry which is preliminary data.</text>
</comment>
<protein>
    <recommendedName>
        <fullName evidence="4">Lipoprotein</fullName>
    </recommendedName>
</protein>
<dbReference type="OrthoDB" id="1495831at2"/>
<evidence type="ECO:0000256" key="1">
    <source>
        <dbReference type="SAM" id="SignalP"/>
    </source>
</evidence>
<accession>A0A443YYE1</accession>
<dbReference type="EMBL" id="RSFE01000007">
    <property type="protein sequence ID" value="RWU09114.1"/>
    <property type="molecule type" value="Genomic_DNA"/>
</dbReference>
<dbReference type="RefSeq" id="WP_128352732.1">
    <property type="nucleotide sequence ID" value="NZ_RSFE01000007.1"/>
</dbReference>
<reference evidence="2 3" key="1">
    <citation type="submission" date="2018-12" db="EMBL/GenBank/DDBJ databases">
        <authorList>
            <person name="Li A."/>
            <person name="Zhang M."/>
            <person name="Zhu H."/>
        </authorList>
    </citation>
    <scope>NUCLEOTIDE SEQUENCE [LARGE SCALE GENOMIC DNA]</scope>
    <source>
        <strain evidence="2 3">R04H25</strain>
    </source>
</reference>